<dbReference type="AlphaFoldDB" id="A0A225UYG2"/>
<comment type="caution">
    <text evidence="1">The sequence shown here is derived from an EMBL/GenBank/DDBJ whole genome shotgun (WGS) entry which is preliminary data.</text>
</comment>
<evidence type="ECO:0000313" key="1">
    <source>
        <dbReference type="EMBL" id="OWY98615.1"/>
    </source>
</evidence>
<evidence type="ECO:0000313" key="2">
    <source>
        <dbReference type="Proteomes" id="UP000198211"/>
    </source>
</evidence>
<accession>A0A225UYG2</accession>
<keyword evidence="2" id="KW-1185">Reference proteome</keyword>
<proteinExistence type="predicted"/>
<name>A0A225UYG2_9STRA</name>
<reference evidence="2" key="1">
    <citation type="submission" date="2017-03" db="EMBL/GenBank/DDBJ databases">
        <title>Phytopthora megakarya and P. palmivora, two closely related causual agents of cacao black pod achieved similar genome size and gene model numbers by different mechanisms.</title>
        <authorList>
            <person name="Ali S."/>
            <person name="Shao J."/>
            <person name="Larry D.J."/>
            <person name="Kronmiller B."/>
            <person name="Shen D."/>
            <person name="Strem M.D."/>
            <person name="Melnick R.L."/>
            <person name="Guiltinan M.J."/>
            <person name="Tyler B.M."/>
            <person name="Meinhardt L.W."/>
            <person name="Bailey B.A."/>
        </authorList>
    </citation>
    <scope>NUCLEOTIDE SEQUENCE [LARGE SCALE GENOMIC DNA]</scope>
    <source>
        <strain evidence="2">zdho120</strain>
    </source>
</reference>
<dbReference type="EMBL" id="NBNE01009234">
    <property type="protein sequence ID" value="OWY98615.1"/>
    <property type="molecule type" value="Genomic_DNA"/>
</dbReference>
<sequence length="146" mass="16885">MINDILKWRDRKTIRDTSQAERGLKEQLATTETAAAWTSRRIDHELNSRMRCQSRSYDHGYEENEDSFGDGERRADENRHLMSTIKLVKPSATTLRQQTTMNVVQLQKGQPTLQRGPARDNRSGRLQYGPHTVCGGLTHSVDYYYK</sequence>
<organism evidence="1 2">
    <name type="scientific">Phytophthora megakarya</name>
    <dbReference type="NCBI Taxonomy" id="4795"/>
    <lineage>
        <taxon>Eukaryota</taxon>
        <taxon>Sar</taxon>
        <taxon>Stramenopiles</taxon>
        <taxon>Oomycota</taxon>
        <taxon>Peronosporomycetes</taxon>
        <taxon>Peronosporales</taxon>
        <taxon>Peronosporaceae</taxon>
        <taxon>Phytophthora</taxon>
    </lineage>
</organism>
<dbReference type="Proteomes" id="UP000198211">
    <property type="component" value="Unassembled WGS sequence"/>
</dbReference>
<gene>
    <name evidence="1" type="ORF">PHMEG_00030575</name>
</gene>
<protein>
    <submittedName>
        <fullName evidence="1">Uncharacterized protein</fullName>
    </submittedName>
</protein>